<feature type="chain" id="PRO_5016384393" evidence="1">
    <location>
        <begin position="23"/>
        <end position="390"/>
    </location>
</feature>
<keyword evidence="1" id="KW-0732">Signal</keyword>
<keyword evidence="4" id="KW-1185">Reference proteome</keyword>
<protein>
    <submittedName>
        <fullName evidence="3">Thioesterase superfamily protein</fullName>
    </submittedName>
</protein>
<sequence length="390" mass="44359">MKSLKLPIGIICLLLFVTSCTKNDQFKPFEEENSNQQSIAKRAATGLDYGLYWFDGNGQSLSGFNHSTGQVENVPSNYYSNHKPTIIHFHGWQPNSDERESFQLTNSSLNVDVNTMEAWKAQGWNVGVFYWDQFANEAEVKDAEAKIWSANGPRGMRYRKSDGSYANSSSLNVSVSQMAFEQVAAVLQNNSSGNFRLSGHSLGNQLALNVAHLLDENGHSQLVPKRIELLDPFWSKSAKSYLGDENGDGNDDWTGERCRWYGRELINNHNTAVTWYRSSAILDLGIGDQNTSFESDVALVQLRLWYLNGFDIANKHVYVRHHYFWSMAFDPPVECTISWWQRKSTGKDGASASTSDSRIREMMGDRYLWDQVEGRYTVSPQDDWSERKSY</sequence>
<dbReference type="Pfam" id="PF00975">
    <property type="entry name" value="Thioesterase"/>
    <property type="match status" value="1"/>
</dbReference>
<dbReference type="InterPro" id="IPR001031">
    <property type="entry name" value="Thioesterase"/>
</dbReference>
<dbReference type="EMBL" id="QGDO01000011">
    <property type="protein sequence ID" value="PWJ34127.1"/>
    <property type="molecule type" value="Genomic_DNA"/>
</dbReference>
<reference evidence="3 4" key="1">
    <citation type="submission" date="2018-03" db="EMBL/GenBank/DDBJ databases">
        <title>Genomic Encyclopedia of Archaeal and Bacterial Type Strains, Phase II (KMG-II): from individual species to whole genera.</title>
        <authorList>
            <person name="Goeker M."/>
        </authorList>
    </citation>
    <scope>NUCLEOTIDE SEQUENCE [LARGE SCALE GENOMIC DNA]</scope>
    <source>
        <strain evidence="3 4">DSM 28229</strain>
    </source>
</reference>
<dbReference type="OrthoDB" id="5846020at2"/>
<dbReference type="RefSeq" id="WP_109622924.1">
    <property type="nucleotide sequence ID" value="NZ_QGDO01000011.1"/>
</dbReference>
<name>A0A315YXC6_SEDFL</name>
<dbReference type="SUPFAM" id="SSF53474">
    <property type="entry name" value="alpha/beta-Hydrolases"/>
    <property type="match status" value="1"/>
</dbReference>
<dbReference type="Proteomes" id="UP000245535">
    <property type="component" value="Unassembled WGS sequence"/>
</dbReference>
<gene>
    <name evidence="3" type="ORF">BC781_11137</name>
</gene>
<feature type="signal peptide" evidence="1">
    <location>
        <begin position="1"/>
        <end position="22"/>
    </location>
</feature>
<evidence type="ECO:0000313" key="3">
    <source>
        <dbReference type="EMBL" id="PWJ34127.1"/>
    </source>
</evidence>
<accession>A0A315YXC6</accession>
<dbReference type="Gene3D" id="3.40.50.1820">
    <property type="entry name" value="alpha/beta hydrolase"/>
    <property type="match status" value="1"/>
</dbReference>
<evidence type="ECO:0000259" key="2">
    <source>
        <dbReference type="Pfam" id="PF00975"/>
    </source>
</evidence>
<dbReference type="InterPro" id="IPR029058">
    <property type="entry name" value="AB_hydrolase_fold"/>
</dbReference>
<evidence type="ECO:0000256" key="1">
    <source>
        <dbReference type="SAM" id="SignalP"/>
    </source>
</evidence>
<evidence type="ECO:0000313" key="4">
    <source>
        <dbReference type="Proteomes" id="UP000245535"/>
    </source>
</evidence>
<feature type="domain" description="Thioesterase" evidence="2">
    <location>
        <begin position="167"/>
        <end position="220"/>
    </location>
</feature>
<dbReference type="AlphaFoldDB" id="A0A315YXC6"/>
<proteinExistence type="predicted"/>
<organism evidence="3 4">
    <name type="scientific">Sediminitomix flava</name>
    <dbReference type="NCBI Taxonomy" id="379075"/>
    <lineage>
        <taxon>Bacteria</taxon>
        <taxon>Pseudomonadati</taxon>
        <taxon>Bacteroidota</taxon>
        <taxon>Cytophagia</taxon>
        <taxon>Cytophagales</taxon>
        <taxon>Flammeovirgaceae</taxon>
        <taxon>Sediminitomix</taxon>
    </lineage>
</organism>
<comment type="caution">
    <text evidence="3">The sequence shown here is derived from an EMBL/GenBank/DDBJ whole genome shotgun (WGS) entry which is preliminary data.</text>
</comment>
<dbReference type="PROSITE" id="PS51257">
    <property type="entry name" value="PROKAR_LIPOPROTEIN"/>
    <property type="match status" value="1"/>
</dbReference>